<dbReference type="OrthoDB" id="3563733at2759"/>
<name>A0A167SHA2_9HYPO</name>
<organism evidence="2 3">
    <name type="scientific">Niveomyces insectorum RCEF 264</name>
    <dbReference type="NCBI Taxonomy" id="1081102"/>
    <lineage>
        <taxon>Eukaryota</taxon>
        <taxon>Fungi</taxon>
        <taxon>Dikarya</taxon>
        <taxon>Ascomycota</taxon>
        <taxon>Pezizomycotina</taxon>
        <taxon>Sordariomycetes</taxon>
        <taxon>Hypocreomycetidae</taxon>
        <taxon>Hypocreales</taxon>
        <taxon>Cordycipitaceae</taxon>
        <taxon>Niveomyces</taxon>
    </lineage>
</organism>
<dbReference type="Proteomes" id="UP000076874">
    <property type="component" value="Unassembled WGS sequence"/>
</dbReference>
<proteinExistence type="predicted"/>
<feature type="compositionally biased region" description="Basic and acidic residues" evidence="1">
    <location>
        <begin position="78"/>
        <end position="89"/>
    </location>
</feature>
<reference evidence="2 3" key="1">
    <citation type="journal article" date="2016" name="Genome Biol. Evol.">
        <title>Divergent and convergent evolution of fungal pathogenicity.</title>
        <authorList>
            <person name="Shang Y."/>
            <person name="Xiao G."/>
            <person name="Zheng P."/>
            <person name="Cen K."/>
            <person name="Zhan S."/>
            <person name="Wang C."/>
        </authorList>
    </citation>
    <scope>NUCLEOTIDE SEQUENCE [LARGE SCALE GENOMIC DNA]</scope>
    <source>
        <strain evidence="2 3">RCEF 264</strain>
    </source>
</reference>
<evidence type="ECO:0000313" key="2">
    <source>
        <dbReference type="EMBL" id="OAA59628.1"/>
    </source>
</evidence>
<dbReference type="EMBL" id="AZHD01000010">
    <property type="protein sequence ID" value="OAA59628.1"/>
    <property type="molecule type" value="Genomic_DNA"/>
</dbReference>
<sequence length="98" mass="10371">MAVTRQQTGNARPRLLVVLDTKSTVTRKMTTSKPKGKAVLTMARAAKPTGVTKKTSRAKDAAKRNAAKATKTSGQVKSKVEKSTEETTTAKKAAPTDA</sequence>
<keyword evidence="3" id="KW-1185">Reference proteome</keyword>
<evidence type="ECO:0000313" key="3">
    <source>
        <dbReference type="Proteomes" id="UP000076874"/>
    </source>
</evidence>
<comment type="caution">
    <text evidence="2">The sequence shown here is derived from an EMBL/GenBank/DDBJ whole genome shotgun (WGS) entry which is preliminary data.</text>
</comment>
<feature type="region of interest" description="Disordered" evidence="1">
    <location>
        <begin position="46"/>
        <end position="98"/>
    </location>
</feature>
<accession>A0A167SHA2</accession>
<gene>
    <name evidence="2" type="ORF">SPI_05826</name>
</gene>
<evidence type="ECO:0000256" key="1">
    <source>
        <dbReference type="SAM" id="MobiDB-lite"/>
    </source>
</evidence>
<dbReference type="AlphaFoldDB" id="A0A167SHA2"/>
<protein>
    <submittedName>
        <fullName evidence="2">Uncharacterized protein</fullName>
    </submittedName>
</protein>